<evidence type="ECO:0000313" key="4">
    <source>
        <dbReference type="Proteomes" id="UP000664521"/>
    </source>
</evidence>
<feature type="transmembrane region" description="Helical" evidence="2">
    <location>
        <begin position="82"/>
        <end position="103"/>
    </location>
</feature>
<feature type="transmembrane region" description="Helical" evidence="2">
    <location>
        <begin position="51"/>
        <end position="70"/>
    </location>
</feature>
<feature type="region of interest" description="Disordered" evidence="1">
    <location>
        <begin position="155"/>
        <end position="176"/>
    </location>
</feature>
<accession>A0A8H3G350</accession>
<reference evidence="3" key="1">
    <citation type="submission" date="2021-03" db="EMBL/GenBank/DDBJ databases">
        <authorList>
            <person name="Tagirdzhanova G."/>
        </authorList>
    </citation>
    <scope>NUCLEOTIDE SEQUENCE</scope>
</reference>
<dbReference type="OrthoDB" id="5239553at2759"/>
<evidence type="ECO:0000313" key="3">
    <source>
        <dbReference type="EMBL" id="CAF9932241.1"/>
    </source>
</evidence>
<keyword evidence="2" id="KW-1133">Transmembrane helix</keyword>
<keyword evidence="2" id="KW-0812">Transmembrane</keyword>
<dbReference type="EMBL" id="CAJPDS010000062">
    <property type="protein sequence ID" value="CAF9932241.1"/>
    <property type="molecule type" value="Genomic_DNA"/>
</dbReference>
<comment type="caution">
    <text evidence="3">The sequence shown here is derived from an EMBL/GenBank/DDBJ whole genome shotgun (WGS) entry which is preliminary data.</text>
</comment>
<evidence type="ECO:0000256" key="2">
    <source>
        <dbReference type="SAM" id="Phobius"/>
    </source>
</evidence>
<sequence length="176" mass="20064">MDSQNEHQPLGRAFLTTIWVFQLIAAGPIFVWLGLAAIFNLFYTFDRAYDFITHLCTSIFAASIFFIVLVQRKVGNGVGEALTLRFEVAKSGFATALWVWLMLDAVLGPDDHYGYTNTRQTRIIAAAVSVILLFILFYPTVFFVVRSKELFTPRRENSEEADENSERQPLLRDTRS</sequence>
<name>A0A8H3G350_9LECA</name>
<evidence type="ECO:0000256" key="1">
    <source>
        <dbReference type="SAM" id="MobiDB-lite"/>
    </source>
</evidence>
<keyword evidence="2" id="KW-0472">Membrane</keyword>
<organism evidence="3 4">
    <name type="scientific">Heterodermia speciosa</name>
    <dbReference type="NCBI Taxonomy" id="116794"/>
    <lineage>
        <taxon>Eukaryota</taxon>
        <taxon>Fungi</taxon>
        <taxon>Dikarya</taxon>
        <taxon>Ascomycota</taxon>
        <taxon>Pezizomycotina</taxon>
        <taxon>Lecanoromycetes</taxon>
        <taxon>OSLEUM clade</taxon>
        <taxon>Lecanoromycetidae</taxon>
        <taxon>Caliciales</taxon>
        <taxon>Physciaceae</taxon>
        <taxon>Heterodermia</taxon>
    </lineage>
</organism>
<gene>
    <name evidence="3" type="ORF">HETSPECPRED_008310</name>
</gene>
<feature type="transmembrane region" description="Helical" evidence="2">
    <location>
        <begin position="12"/>
        <end position="39"/>
    </location>
</feature>
<keyword evidence="4" id="KW-1185">Reference proteome</keyword>
<proteinExistence type="predicted"/>
<feature type="transmembrane region" description="Helical" evidence="2">
    <location>
        <begin position="123"/>
        <end position="145"/>
    </location>
</feature>
<dbReference type="Proteomes" id="UP000664521">
    <property type="component" value="Unassembled WGS sequence"/>
</dbReference>
<dbReference type="AlphaFoldDB" id="A0A8H3G350"/>
<protein>
    <submittedName>
        <fullName evidence="3">Uncharacterized protein</fullName>
    </submittedName>
</protein>